<dbReference type="RefSeq" id="WP_305007656.1">
    <property type="nucleotide sequence ID" value="NZ_JAUQSY010000010.1"/>
</dbReference>
<name>A0ABT9BDF6_9BACT</name>
<protein>
    <recommendedName>
        <fullName evidence="4">Outer membrane protein assembly factor BamE</fullName>
    </recommendedName>
</protein>
<proteinExistence type="predicted"/>
<evidence type="ECO:0000313" key="2">
    <source>
        <dbReference type="EMBL" id="MDO7876301.1"/>
    </source>
</evidence>
<keyword evidence="1" id="KW-0812">Transmembrane</keyword>
<keyword evidence="1" id="KW-1133">Transmembrane helix</keyword>
<organism evidence="2 3">
    <name type="scientific">Hymenobacter aranciens</name>
    <dbReference type="NCBI Taxonomy" id="3063996"/>
    <lineage>
        <taxon>Bacteria</taxon>
        <taxon>Pseudomonadati</taxon>
        <taxon>Bacteroidota</taxon>
        <taxon>Cytophagia</taxon>
        <taxon>Cytophagales</taxon>
        <taxon>Hymenobacteraceae</taxon>
        <taxon>Hymenobacter</taxon>
    </lineage>
</organism>
<comment type="caution">
    <text evidence="2">The sequence shown here is derived from an EMBL/GenBank/DDBJ whole genome shotgun (WGS) entry which is preliminary data.</text>
</comment>
<evidence type="ECO:0008006" key="4">
    <source>
        <dbReference type="Google" id="ProtNLM"/>
    </source>
</evidence>
<keyword evidence="3" id="KW-1185">Reference proteome</keyword>
<sequence length="157" mass="18245">MTVLVSLAFALIALIAAVPLLFRWHRFLRQKTQHKFIAVFGAMFLTAASVSVAYIVAVTAFFAATFYYPDKDFDRNRWLTEREKRFELSEDLIESRILVGKNKAAVKQLLGDEENDEQSNYWRYYLGYRPTIIGIDPDVLDIYFQDGKVVKVEQHQL</sequence>
<feature type="transmembrane region" description="Helical" evidence="1">
    <location>
        <begin position="6"/>
        <end position="24"/>
    </location>
</feature>
<dbReference type="Proteomes" id="UP001176429">
    <property type="component" value="Unassembled WGS sequence"/>
</dbReference>
<gene>
    <name evidence="2" type="ORF">Q5H93_16270</name>
</gene>
<evidence type="ECO:0000256" key="1">
    <source>
        <dbReference type="SAM" id="Phobius"/>
    </source>
</evidence>
<keyword evidence="1" id="KW-0472">Membrane</keyword>
<reference evidence="2" key="1">
    <citation type="submission" date="2023-07" db="EMBL/GenBank/DDBJ databases">
        <authorList>
            <person name="Kim M.K."/>
        </authorList>
    </citation>
    <scope>NUCLEOTIDE SEQUENCE</scope>
    <source>
        <strain evidence="2">ASUV-10-1</strain>
    </source>
</reference>
<dbReference type="EMBL" id="JAUQSY010000010">
    <property type="protein sequence ID" value="MDO7876301.1"/>
    <property type="molecule type" value="Genomic_DNA"/>
</dbReference>
<feature type="transmembrane region" description="Helical" evidence="1">
    <location>
        <begin position="36"/>
        <end position="68"/>
    </location>
</feature>
<evidence type="ECO:0000313" key="3">
    <source>
        <dbReference type="Proteomes" id="UP001176429"/>
    </source>
</evidence>
<accession>A0ABT9BDF6</accession>